<dbReference type="GO" id="GO:0030170">
    <property type="term" value="F:pyridoxal phosphate binding"/>
    <property type="evidence" value="ECO:0007669"/>
    <property type="project" value="InterPro"/>
</dbReference>
<feature type="compositionally biased region" description="Low complexity" evidence="5">
    <location>
        <begin position="10"/>
        <end position="22"/>
    </location>
</feature>
<dbReference type="CDD" id="cd00609">
    <property type="entry name" value="AAT_like"/>
    <property type="match status" value="1"/>
</dbReference>
<dbReference type="InterPro" id="IPR015421">
    <property type="entry name" value="PyrdxlP-dep_Trfase_major"/>
</dbReference>
<evidence type="ECO:0000256" key="2">
    <source>
        <dbReference type="ARBA" id="ARBA00022576"/>
    </source>
</evidence>
<dbReference type="Pfam" id="PF00155">
    <property type="entry name" value="Aminotran_1_2"/>
    <property type="match status" value="1"/>
</dbReference>
<sequence length="412" mass="44293">MAITASSRPADAAGAQGGASASERSPFARLADLLSPYKPGRPLINMSLGEPQHPVPDFVGPVLAKHIKDFGRYPIAKGIEPFRQAAASWTTKRFGLPRAVDPETEVLVLNGSREGLFFAAIAAARYVAPRKGTPAILMPNPFYPAYAAGARAAGCEAVFLPTVRANGFLPDLDSLSTETLERTVAFYLASPANPQGAVASRAYFDRVKQLADRYGFIVLSDECYSEIYTHDAPGSMLASAGHDFANVVAFQSLSKRSNLPGMRVGFAAGDARFLARFHELRNVAAPQVPVPLQHVAVAAYGDEAHVEENRKLYRIKFDLADQILGNRFGYKRPAGGFCIWLDVSAHGGDEAATVKLFKDGGVRVIPGSYLARPQSDNTNPGTGYIRVAMVQDSETTAEALHRMVEVLSEPQG</sequence>
<dbReference type="HOGENOM" id="CLU_017584_4_5_5"/>
<dbReference type="InterPro" id="IPR015422">
    <property type="entry name" value="PyrdxlP-dep_Trfase_small"/>
</dbReference>
<proteinExistence type="inferred from homology"/>
<evidence type="ECO:0000313" key="8">
    <source>
        <dbReference type="Proteomes" id="UP000001095"/>
    </source>
</evidence>
<comment type="cofactor">
    <cofactor evidence="1 4">
        <name>pyridoxal 5'-phosphate</name>
        <dbReference type="ChEBI" id="CHEBI:597326"/>
    </cofactor>
</comment>
<dbReference type="EC" id="2.6.1.-" evidence="4"/>
<dbReference type="RefSeq" id="WP_002713925.1">
    <property type="nucleotide sequence ID" value="NZ_KB375281.1"/>
</dbReference>
<gene>
    <name evidence="7" type="ORF">HMPREF9696_03055</name>
</gene>
<comment type="similarity">
    <text evidence="4">Belongs to the class-I pyridoxal-phosphate-dependent aminotransferase family.</text>
</comment>
<dbReference type="GO" id="GO:0008483">
    <property type="term" value="F:transaminase activity"/>
    <property type="evidence" value="ECO:0007669"/>
    <property type="project" value="UniProtKB-KW"/>
</dbReference>
<keyword evidence="8" id="KW-1185">Reference proteome</keyword>
<evidence type="ECO:0000259" key="6">
    <source>
        <dbReference type="Pfam" id="PF00155"/>
    </source>
</evidence>
<keyword evidence="2 4" id="KW-0032">Aminotransferase</keyword>
<dbReference type="PROSITE" id="PS00105">
    <property type="entry name" value="AA_TRANSFER_CLASS_1"/>
    <property type="match status" value="1"/>
</dbReference>
<dbReference type="InterPro" id="IPR004839">
    <property type="entry name" value="Aminotransferase_I/II_large"/>
</dbReference>
<dbReference type="OrthoDB" id="9813612at2"/>
<dbReference type="SUPFAM" id="SSF53383">
    <property type="entry name" value="PLP-dependent transferases"/>
    <property type="match status" value="1"/>
</dbReference>
<feature type="region of interest" description="Disordered" evidence="5">
    <location>
        <begin position="1"/>
        <end position="24"/>
    </location>
</feature>
<dbReference type="Proteomes" id="UP000001095">
    <property type="component" value="Unassembled WGS sequence"/>
</dbReference>
<keyword evidence="3 4" id="KW-0808">Transferase</keyword>
<dbReference type="AlphaFoldDB" id="K8P2K3"/>
<dbReference type="PANTHER" id="PTHR42832:SF3">
    <property type="entry name" value="L-GLUTAMINE--4-(METHYLSULFANYL)-2-OXOBUTANOATE AMINOTRANSFERASE"/>
    <property type="match status" value="1"/>
</dbReference>
<comment type="caution">
    <text evidence="7">The sequence shown here is derived from an EMBL/GenBank/DDBJ whole genome shotgun (WGS) entry which is preliminary data.</text>
</comment>
<dbReference type="PATRIC" id="fig|883079.3.peg.3118"/>
<dbReference type="EMBL" id="AGWY01000012">
    <property type="protein sequence ID" value="EKS33935.1"/>
    <property type="molecule type" value="Genomic_DNA"/>
</dbReference>
<dbReference type="InterPro" id="IPR015424">
    <property type="entry name" value="PyrdxlP-dep_Trfase"/>
</dbReference>
<reference evidence="7 8" key="1">
    <citation type="submission" date="2012-04" db="EMBL/GenBank/DDBJ databases">
        <title>The Genome Sequence of Afipia clevelandensis ATCC 49720.</title>
        <authorList>
            <consortium name="The Broad Institute Genome Sequencing Platform"/>
            <person name="Earl A."/>
            <person name="Ward D."/>
            <person name="Feldgarden M."/>
            <person name="Gevers D."/>
            <person name="Huys G."/>
            <person name="Walker B."/>
            <person name="Young S.K."/>
            <person name="Zeng Q."/>
            <person name="Gargeya S."/>
            <person name="Fitzgerald M."/>
            <person name="Haas B."/>
            <person name="Abouelleil A."/>
            <person name="Alvarado L."/>
            <person name="Arachchi H.M."/>
            <person name="Berlin A."/>
            <person name="Chapman S.B."/>
            <person name="Goldberg J."/>
            <person name="Griggs A."/>
            <person name="Gujja S."/>
            <person name="Hansen M."/>
            <person name="Howarth C."/>
            <person name="Imamovic A."/>
            <person name="Larimer J."/>
            <person name="McCowen C."/>
            <person name="Montmayeur A."/>
            <person name="Murphy C."/>
            <person name="Neiman D."/>
            <person name="Pearson M."/>
            <person name="Priest M."/>
            <person name="Roberts A."/>
            <person name="Saif S."/>
            <person name="Shea T."/>
            <person name="Sisk P."/>
            <person name="Sykes S."/>
            <person name="Wortman J."/>
            <person name="Nusbaum C."/>
            <person name="Birren B."/>
        </authorList>
    </citation>
    <scope>NUCLEOTIDE SEQUENCE [LARGE SCALE GENOMIC DNA]</scope>
    <source>
        <strain evidence="7 8">ATCC 49720</strain>
    </source>
</reference>
<dbReference type="InterPro" id="IPR004838">
    <property type="entry name" value="NHTrfase_class1_PyrdxlP-BS"/>
</dbReference>
<organism evidence="7 8">
    <name type="scientific">Afipia clevelandensis ATCC 49720</name>
    <dbReference type="NCBI Taxonomy" id="883079"/>
    <lineage>
        <taxon>Bacteria</taxon>
        <taxon>Pseudomonadati</taxon>
        <taxon>Pseudomonadota</taxon>
        <taxon>Alphaproteobacteria</taxon>
        <taxon>Hyphomicrobiales</taxon>
        <taxon>Nitrobacteraceae</taxon>
        <taxon>Afipia</taxon>
    </lineage>
</organism>
<dbReference type="InterPro" id="IPR050881">
    <property type="entry name" value="LL-DAP_aminotransferase"/>
</dbReference>
<evidence type="ECO:0000256" key="4">
    <source>
        <dbReference type="RuleBase" id="RU000481"/>
    </source>
</evidence>
<evidence type="ECO:0000256" key="1">
    <source>
        <dbReference type="ARBA" id="ARBA00001933"/>
    </source>
</evidence>
<dbReference type="Gene3D" id="3.90.1150.10">
    <property type="entry name" value="Aspartate Aminotransferase, domain 1"/>
    <property type="match status" value="1"/>
</dbReference>
<evidence type="ECO:0000313" key="7">
    <source>
        <dbReference type="EMBL" id="EKS33935.1"/>
    </source>
</evidence>
<evidence type="ECO:0000256" key="3">
    <source>
        <dbReference type="ARBA" id="ARBA00022679"/>
    </source>
</evidence>
<evidence type="ECO:0000256" key="5">
    <source>
        <dbReference type="SAM" id="MobiDB-lite"/>
    </source>
</evidence>
<dbReference type="Gene3D" id="3.40.640.10">
    <property type="entry name" value="Type I PLP-dependent aspartate aminotransferase-like (Major domain)"/>
    <property type="match status" value="1"/>
</dbReference>
<accession>K8P2K3</accession>
<protein>
    <recommendedName>
        <fullName evidence="4">Aminotransferase</fullName>
        <ecNumber evidence="4">2.6.1.-</ecNumber>
    </recommendedName>
</protein>
<dbReference type="PANTHER" id="PTHR42832">
    <property type="entry name" value="AMINO ACID AMINOTRANSFERASE"/>
    <property type="match status" value="1"/>
</dbReference>
<name>K8P2K3_9BRAD</name>
<feature type="domain" description="Aminotransferase class I/classII large" evidence="6">
    <location>
        <begin position="43"/>
        <end position="402"/>
    </location>
</feature>